<sequence length="153" mass="17532">MGIFSFFTKKQDWFTAAEHESIVEAIRAAEKRTSGEIRLFVESRCSYVDPVHRAAEVFFGLQMDKTEDRNGVLLYIAMKDHQLAVFGDEGIHEKVGTAFWNEEVKKMIASFGKQDYADGLVQIITEIGNALVHHFPYEKEDRNELPDDIVFGR</sequence>
<dbReference type="PANTHER" id="PTHR30373">
    <property type="entry name" value="UPF0603 PROTEIN YGCG"/>
    <property type="match status" value="1"/>
</dbReference>
<dbReference type="Proteomes" id="UP000316167">
    <property type="component" value="Unassembled WGS sequence"/>
</dbReference>
<evidence type="ECO:0000313" key="2">
    <source>
        <dbReference type="EMBL" id="TWI81072.1"/>
    </source>
</evidence>
<dbReference type="PANTHER" id="PTHR30373:SF8">
    <property type="entry name" value="BLL7265 PROTEIN"/>
    <property type="match status" value="1"/>
</dbReference>
<gene>
    <name evidence="2" type="ORF">IQ13_2084</name>
</gene>
<dbReference type="Gene3D" id="3.10.310.50">
    <property type="match status" value="1"/>
</dbReference>
<accession>A0A562SIJ7</accession>
<dbReference type="InterPro" id="IPR007621">
    <property type="entry name" value="TPM_dom"/>
</dbReference>
<organism evidence="2 3">
    <name type="scientific">Lacibacter cauensis</name>
    <dbReference type="NCBI Taxonomy" id="510947"/>
    <lineage>
        <taxon>Bacteria</taxon>
        <taxon>Pseudomonadati</taxon>
        <taxon>Bacteroidota</taxon>
        <taxon>Chitinophagia</taxon>
        <taxon>Chitinophagales</taxon>
        <taxon>Chitinophagaceae</taxon>
        <taxon>Lacibacter</taxon>
    </lineage>
</organism>
<keyword evidence="3" id="KW-1185">Reference proteome</keyword>
<dbReference type="AlphaFoldDB" id="A0A562SIJ7"/>
<evidence type="ECO:0000313" key="3">
    <source>
        <dbReference type="Proteomes" id="UP000316167"/>
    </source>
</evidence>
<protein>
    <submittedName>
        <fullName evidence="2">TLP18.3/Psb32/MOLO-1 phosphatase superfamily protein</fullName>
    </submittedName>
</protein>
<feature type="domain" description="TPM" evidence="1">
    <location>
        <begin position="10"/>
        <end position="129"/>
    </location>
</feature>
<comment type="caution">
    <text evidence="2">The sequence shown here is derived from an EMBL/GenBank/DDBJ whole genome shotgun (WGS) entry which is preliminary data.</text>
</comment>
<dbReference type="OrthoDB" id="9786161at2"/>
<proteinExistence type="predicted"/>
<dbReference type="RefSeq" id="WP_144886282.1">
    <property type="nucleotide sequence ID" value="NZ_VLLE01000004.1"/>
</dbReference>
<dbReference type="EMBL" id="VLLE01000004">
    <property type="protein sequence ID" value="TWI81072.1"/>
    <property type="molecule type" value="Genomic_DNA"/>
</dbReference>
<reference evidence="2 3" key="1">
    <citation type="journal article" date="2015" name="Stand. Genomic Sci.">
        <title>Genomic Encyclopedia of Bacterial and Archaeal Type Strains, Phase III: the genomes of soil and plant-associated and newly described type strains.</title>
        <authorList>
            <person name="Whitman W.B."/>
            <person name="Woyke T."/>
            <person name="Klenk H.P."/>
            <person name="Zhou Y."/>
            <person name="Lilburn T.G."/>
            <person name="Beck B.J."/>
            <person name="De Vos P."/>
            <person name="Vandamme P."/>
            <person name="Eisen J.A."/>
            <person name="Garrity G."/>
            <person name="Hugenholtz P."/>
            <person name="Kyrpides N.C."/>
        </authorList>
    </citation>
    <scope>NUCLEOTIDE SEQUENCE [LARGE SCALE GENOMIC DNA]</scope>
    <source>
        <strain evidence="2 3">CGMCC 1.7271</strain>
    </source>
</reference>
<name>A0A562SIJ7_9BACT</name>
<evidence type="ECO:0000259" key="1">
    <source>
        <dbReference type="Pfam" id="PF04536"/>
    </source>
</evidence>
<dbReference type="Pfam" id="PF04536">
    <property type="entry name" value="TPM_phosphatase"/>
    <property type="match status" value="1"/>
</dbReference>